<dbReference type="AlphaFoldDB" id="A0A6P1DWW0"/>
<evidence type="ECO:0000313" key="2">
    <source>
        <dbReference type="Proteomes" id="UP000471640"/>
    </source>
</evidence>
<proteinExistence type="predicted"/>
<evidence type="ECO:0000313" key="1">
    <source>
        <dbReference type="EMBL" id="NEX22797.1"/>
    </source>
</evidence>
<reference evidence="1 2" key="2">
    <citation type="submission" date="2020-02" db="EMBL/GenBank/DDBJ databases">
        <title>Genome sequences of Thiorhodococcus mannitoliphagus and Thiorhodococcus minor, purple sulfur photosynthetic bacteria in the gammaproteobacterial family, Chromatiaceae.</title>
        <authorList>
            <person name="Aviles F.A."/>
            <person name="Meyer T.E."/>
            <person name="Kyndt J.A."/>
        </authorList>
    </citation>
    <scope>NUCLEOTIDE SEQUENCE [LARGE SCALE GENOMIC DNA]</scope>
    <source>
        <strain evidence="1 2">DSM 18266</strain>
    </source>
</reference>
<name>A0A6P1DWW0_9GAMM</name>
<protein>
    <submittedName>
        <fullName evidence="1">Uncharacterized protein</fullName>
    </submittedName>
</protein>
<organism evidence="1 2">
    <name type="scientific">Thiorhodococcus mannitoliphagus</name>
    <dbReference type="NCBI Taxonomy" id="329406"/>
    <lineage>
        <taxon>Bacteria</taxon>
        <taxon>Pseudomonadati</taxon>
        <taxon>Pseudomonadota</taxon>
        <taxon>Gammaproteobacteria</taxon>
        <taxon>Chromatiales</taxon>
        <taxon>Chromatiaceae</taxon>
        <taxon>Thiorhodococcus</taxon>
    </lineage>
</organism>
<keyword evidence="2" id="KW-1185">Reference proteome</keyword>
<dbReference type="EMBL" id="JAAIJR010000126">
    <property type="protein sequence ID" value="NEX22797.1"/>
    <property type="molecule type" value="Genomic_DNA"/>
</dbReference>
<accession>A0A6P1DWW0</accession>
<reference evidence="2" key="1">
    <citation type="journal article" date="2020" name="Microbiol. Resour. Announc.">
        <title>Draft Genome Sequences of Thiorhodococcus mannitoliphagus and Thiorhodococcus minor, Purple Sulfur Photosynthetic Bacteria in the Gammaproteobacterial Family Chromatiaceae.</title>
        <authorList>
            <person name="Aviles F.A."/>
            <person name="Meyer T.E."/>
            <person name="Kyndt J.A."/>
        </authorList>
    </citation>
    <scope>NUCLEOTIDE SEQUENCE [LARGE SCALE GENOMIC DNA]</scope>
    <source>
        <strain evidence="2">DSM 18266</strain>
    </source>
</reference>
<dbReference type="RefSeq" id="WP_164655892.1">
    <property type="nucleotide sequence ID" value="NZ_JAAIJR010000126.1"/>
</dbReference>
<comment type="caution">
    <text evidence="1">The sequence shown here is derived from an EMBL/GenBank/DDBJ whole genome shotgun (WGS) entry which is preliminary data.</text>
</comment>
<sequence>MTISGLEALTTEMTISGLEALTTEMTISGLEALTTDTDRHKRSAETMIKAGLACQAAWLN</sequence>
<dbReference type="Proteomes" id="UP000471640">
    <property type="component" value="Unassembled WGS sequence"/>
</dbReference>
<gene>
    <name evidence="1" type="ORF">G3480_21245</name>
</gene>